<name>A0A3N4M085_9PEZI</name>
<reference evidence="1 2" key="1">
    <citation type="journal article" date="2018" name="Nat. Ecol. Evol.">
        <title>Pezizomycetes genomes reveal the molecular basis of ectomycorrhizal truffle lifestyle.</title>
        <authorList>
            <person name="Murat C."/>
            <person name="Payen T."/>
            <person name="Noel B."/>
            <person name="Kuo A."/>
            <person name="Morin E."/>
            <person name="Chen J."/>
            <person name="Kohler A."/>
            <person name="Krizsan K."/>
            <person name="Balestrini R."/>
            <person name="Da Silva C."/>
            <person name="Montanini B."/>
            <person name="Hainaut M."/>
            <person name="Levati E."/>
            <person name="Barry K.W."/>
            <person name="Belfiori B."/>
            <person name="Cichocki N."/>
            <person name="Clum A."/>
            <person name="Dockter R.B."/>
            <person name="Fauchery L."/>
            <person name="Guy J."/>
            <person name="Iotti M."/>
            <person name="Le Tacon F."/>
            <person name="Lindquist E.A."/>
            <person name="Lipzen A."/>
            <person name="Malagnac F."/>
            <person name="Mello A."/>
            <person name="Molinier V."/>
            <person name="Miyauchi S."/>
            <person name="Poulain J."/>
            <person name="Riccioni C."/>
            <person name="Rubini A."/>
            <person name="Sitrit Y."/>
            <person name="Splivallo R."/>
            <person name="Traeger S."/>
            <person name="Wang M."/>
            <person name="Zifcakova L."/>
            <person name="Wipf D."/>
            <person name="Zambonelli A."/>
            <person name="Paolocci F."/>
            <person name="Nowrousian M."/>
            <person name="Ottonello S."/>
            <person name="Baldrian P."/>
            <person name="Spatafora J.W."/>
            <person name="Henrissat B."/>
            <person name="Nagy L.G."/>
            <person name="Aury J.M."/>
            <person name="Wincker P."/>
            <person name="Grigoriev I.V."/>
            <person name="Bonfante P."/>
            <person name="Martin F.M."/>
        </authorList>
    </citation>
    <scope>NUCLEOTIDE SEQUENCE [LARGE SCALE GENOMIC DNA]</scope>
    <source>
        <strain evidence="1 2">ATCC MYA-4762</strain>
    </source>
</reference>
<evidence type="ECO:0000313" key="2">
    <source>
        <dbReference type="Proteomes" id="UP000267821"/>
    </source>
</evidence>
<dbReference type="EMBL" id="ML121529">
    <property type="protein sequence ID" value="RPB28576.1"/>
    <property type="molecule type" value="Genomic_DNA"/>
</dbReference>
<accession>A0A3N4M085</accession>
<protein>
    <submittedName>
        <fullName evidence="1">Uncharacterized protein</fullName>
    </submittedName>
</protein>
<gene>
    <name evidence="1" type="ORF">L211DRAFT_763455</name>
</gene>
<dbReference type="AlphaFoldDB" id="A0A3N4M085"/>
<dbReference type="Proteomes" id="UP000267821">
    <property type="component" value="Unassembled WGS sequence"/>
</dbReference>
<dbReference type="InParanoid" id="A0A3N4M085"/>
<keyword evidence="2" id="KW-1185">Reference proteome</keyword>
<sequence>MYSPLQSPRSKPSFTGTDVFPELVRQPLPNGVVQSPLQPPTITPLLSPCAPTASQISVNMLPSIRPEDYTVPSIDPLSPKPGIKLSKPIETMSENTITQMILGMQKDEEAYTYMIERMRGHGWSTPQEIQNLELQREESKQKWQLKINGAKRVL</sequence>
<feature type="non-terminal residue" evidence="1">
    <location>
        <position position="154"/>
    </location>
</feature>
<organism evidence="1 2">
    <name type="scientific">Terfezia boudieri ATCC MYA-4762</name>
    <dbReference type="NCBI Taxonomy" id="1051890"/>
    <lineage>
        <taxon>Eukaryota</taxon>
        <taxon>Fungi</taxon>
        <taxon>Dikarya</taxon>
        <taxon>Ascomycota</taxon>
        <taxon>Pezizomycotina</taxon>
        <taxon>Pezizomycetes</taxon>
        <taxon>Pezizales</taxon>
        <taxon>Pezizaceae</taxon>
        <taxon>Terfezia</taxon>
    </lineage>
</organism>
<proteinExistence type="predicted"/>
<evidence type="ECO:0000313" key="1">
    <source>
        <dbReference type="EMBL" id="RPB28576.1"/>
    </source>
</evidence>
<dbReference type="OrthoDB" id="5396892at2759"/>